<dbReference type="AlphaFoldDB" id="A0A2S0RJ76"/>
<dbReference type="OrthoDB" id="980645at2"/>
<keyword evidence="2" id="KW-1185">Reference proteome</keyword>
<sequence length="111" mass="12792">MLFKPLFPIVEYVSNYEYISKVLCENKARPELKCNGKCHLMKEMAKASEGEKPNEKKAPVKEAELLFFQDTSTLHFAIRVPIRNPGVNTDYSNLYAYLDCRSDFHPPNFTA</sequence>
<accession>A0A2S0RJ76</accession>
<dbReference type="KEGG" id="fmg:HYN48_01010"/>
<proteinExistence type="predicted"/>
<gene>
    <name evidence="1" type="ORF">HYN48_01010</name>
</gene>
<dbReference type="Proteomes" id="UP000244193">
    <property type="component" value="Chromosome"/>
</dbReference>
<dbReference type="EMBL" id="CP028811">
    <property type="protein sequence ID" value="AWA31330.1"/>
    <property type="molecule type" value="Genomic_DNA"/>
</dbReference>
<evidence type="ECO:0000313" key="2">
    <source>
        <dbReference type="Proteomes" id="UP000244193"/>
    </source>
</evidence>
<name>A0A2S0RJ76_9FLAO</name>
<evidence type="ECO:0000313" key="1">
    <source>
        <dbReference type="EMBL" id="AWA31330.1"/>
    </source>
</evidence>
<reference evidence="1 2" key="1">
    <citation type="submission" date="2018-04" db="EMBL/GenBank/DDBJ databases">
        <title>Genome sequencing of Flavobacterium sp. HYN0048.</title>
        <authorList>
            <person name="Yi H."/>
            <person name="Baek C."/>
        </authorList>
    </citation>
    <scope>NUCLEOTIDE SEQUENCE [LARGE SCALE GENOMIC DNA]</scope>
    <source>
        <strain evidence="1 2">HYN0048</strain>
    </source>
</reference>
<organism evidence="1 2">
    <name type="scientific">Flavobacterium magnum</name>
    <dbReference type="NCBI Taxonomy" id="2162713"/>
    <lineage>
        <taxon>Bacteria</taxon>
        <taxon>Pseudomonadati</taxon>
        <taxon>Bacteroidota</taxon>
        <taxon>Flavobacteriia</taxon>
        <taxon>Flavobacteriales</taxon>
        <taxon>Flavobacteriaceae</taxon>
        <taxon>Flavobacterium</taxon>
    </lineage>
</organism>
<protein>
    <submittedName>
        <fullName evidence="1">Uncharacterized protein</fullName>
    </submittedName>
</protein>